<accession>A0ABQ4WMP6</accession>
<comment type="caution">
    <text evidence="2">The sequence shown here is derived from an EMBL/GenBank/DDBJ whole genome shotgun (WGS) entry which is preliminary data.</text>
</comment>
<evidence type="ECO:0000313" key="2">
    <source>
        <dbReference type="EMBL" id="GJS54182.1"/>
    </source>
</evidence>
<organism evidence="2 3">
    <name type="scientific">Tanacetum coccineum</name>
    <dbReference type="NCBI Taxonomy" id="301880"/>
    <lineage>
        <taxon>Eukaryota</taxon>
        <taxon>Viridiplantae</taxon>
        <taxon>Streptophyta</taxon>
        <taxon>Embryophyta</taxon>
        <taxon>Tracheophyta</taxon>
        <taxon>Spermatophyta</taxon>
        <taxon>Magnoliopsida</taxon>
        <taxon>eudicotyledons</taxon>
        <taxon>Gunneridae</taxon>
        <taxon>Pentapetalae</taxon>
        <taxon>asterids</taxon>
        <taxon>campanulids</taxon>
        <taxon>Asterales</taxon>
        <taxon>Asteraceae</taxon>
        <taxon>Asteroideae</taxon>
        <taxon>Anthemideae</taxon>
        <taxon>Anthemidinae</taxon>
        <taxon>Tanacetum</taxon>
    </lineage>
</organism>
<evidence type="ECO:0000256" key="1">
    <source>
        <dbReference type="SAM" id="MobiDB-lite"/>
    </source>
</evidence>
<evidence type="ECO:0000313" key="3">
    <source>
        <dbReference type="Proteomes" id="UP001151760"/>
    </source>
</evidence>
<name>A0ABQ4WMP6_9ASTR</name>
<feature type="compositionally biased region" description="Polar residues" evidence="1">
    <location>
        <begin position="1"/>
        <end position="11"/>
    </location>
</feature>
<dbReference type="Proteomes" id="UP001151760">
    <property type="component" value="Unassembled WGS sequence"/>
</dbReference>
<reference evidence="2" key="2">
    <citation type="submission" date="2022-01" db="EMBL/GenBank/DDBJ databases">
        <authorList>
            <person name="Yamashiro T."/>
            <person name="Shiraishi A."/>
            <person name="Satake H."/>
            <person name="Nakayama K."/>
        </authorList>
    </citation>
    <scope>NUCLEOTIDE SEQUENCE</scope>
</reference>
<reference evidence="2" key="1">
    <citation type="journal article" date="2022" name="Int. J. Mol. Sci.">
        <title>Draft Genome of Tanacetum Coccineum: Genomic Comparison of Closely Related Tanacetum-Family Plants.</title>
        <authorList>
            <person name="Yamashiro T."/>
            <person name="Shiraishi A."/>
            <person name="Nakayama K."/>
            <person name="Satake H."/>
        </authorList>
    </citation>
    <scope>NUCLEOTIDE SEQUENCE</scope>
</reference>
<sequence length="356" mass="41339">MATVSPTPDTTSQDHSKPTSINTKVLPGSIAGMSRHRSKIMKHLKTTFVTNKYFQEKMREIPNLLKNLVPELTVAMTNEINKEVVPRLVNATITRDREIALTNVPQLISQEFTTHAPKIIGELFQSHMQNTVLNLYPTSISSTATTSTADLQHQLYLRMKTNFQDQAADPELIVEVVRITYDQQHGLDYMEQIIVMRENDKTVTFYGADFKYLSKNDIEDISRFSVRNRKLPDQDQLNRTNIDILSGIEAHDPYSIVDKPNTGLIYLNNKKEKRVMYLVEIVKLCDTTLKRVLKEVKLKIFETEFLKKAPLLGGLEIDIMKAYEREITKRLRRREQMRRWEPFVNERSILPTMRRQ</sequence>
<keyword evidence="3" id="KW-1185">Reference proteome</keyword>
<proteinExistence type="predicted"/>
<gene>
    <name evidence="2" type="ORF">Tco_0627544</name>
</gene>
<protein>
    <submittedName>
        <fullName evidence="2">Uncharacterized protein</fullName>
    </submittedName>
</protein>
<feature type="region of interest" description="Disordered" evidence="1">
    <location>
        <begin position="1"/>
        <end position="28"/>
    </location>
</feature>
<dbReference type="EMBL" id="BQNB010008779">
    <property type="protein sequence ID" value="GJS54182.1"/>
    <property type="molecule type" value="Genomic_DNA"/>
</dbReference>